<protein>
    <recommendedName>
        <fullName evidence="1">HTH cro/C1-type domain-containing protein</fullName>
    </recommendedName>
</protein>
<dbReference type="CDD" id="cd00093">
    <property type="entry name" value="HTH_XRE"/>
    <property type="match status" value="1"/>
</dbReference>
<dbReference type="SUPFAM" id="SSF47413">
    <property type="entry name" value="lambda repressor-like DNA-binding domains"/>
    <property type="match status" value="1"/>
</dbReference>
<evidence type="ECO:0000313" key="3">
    <source>
        <dbReference type="EMBL" id="KNB69524.1"/>
    </source>
</evidence>
<comment type="caution">
    <text evidence="3">The sequence shown here is derived from an EMBL/GenBank/DDBJ whole genome shotgun (WGS) entry which is preliminary data.</text>
</comment>
<accession>A0A0K9YLF4</accession>
<name>A0A0K9YLF4_9BACL</name>
<gene>
    <name evidence="3" type="ORF">ADS79_27040</name>
    <name evidence="2" type="ORF">BRE01_49260</name>
</gene>
<dbReference type="PROSITE" id="PS50943">
    <property type="entry name" value="HTH_CROC1"/>
    <property type="match status" value="1"/>
</dbReference>
<reference evidence="4" key="1">
    <citation type="submission" date="2015-07" db="EMBL/GenBank/DDBJ databases">
        <title>Genome sequencing project for genomic taxonomy and phylogenomics of Bacillus-like bacteria.</title>
        <authorList>
            <person name="Liu B."/>
            <person name="Wang J."/>
            <person name="Zhu Y."/>
            <person name="Liu G."/>
            <person name="Chen Q."/>
            <person name="Chen Z."/>
            <person name="Lan J."/>
            <person name="Che J."/>
            <person name="Ge C."/>
            <person name="Shi H."/>
            <person name="Pan Z."/>
            <person name="Liu X."/>
        </authorList>
    </citation>
    <scope>NUCLEOTIDE SEQUENCE [LARGE SCALE GENOMIC DNA]</scope>
    <source>
        <strain evidence="4">DSM 9887</strain>
    </source>
</reference>
<dbReference type="Gene3D" id="1.10.260.40">
    <property type="entry name" value="lambda repressor-like DNA-binding domains"/>
    <property type="match status" value="1"/>
</dbReference>
<dbReference type="Pfam" id="PF01381">
    <property type="entry name" value="HTH_3"/>
    <property type="match status" value="1"/>
</dbReference>
<dbReference type="SMART" id="SM00530">
    <property type="entry name" value="HTH_XRE"/>
    <property type="match status" value="1"/>
</dbReference>
<feature type="domain" description="HTH cro/C1-type" evidence="1">
    <location>
        <begin position="7"/>
        <end position="61"/>
    </location>
</feature>
<dbReference type="InterPro" id="IPR010982">
    <property type="entry name" value="Lambda_DNA-bd_dom_sf"/>
</dbReference>
<dbReference type="EMBL" id="BJON01000020">
    <property type="protein sequence ID" value="GED71224.1"/>
    <property type="molecule type" value="Genomic_DNA"/>
</dbReference>
<dbReference type="EMBL" id="LGIQ01000011">
    <property type="protein sequence ID" value="KNB69524.1"/>
    <property type="molecule type" value="Genomic_DNA"/>
</dbReference>
<dbReference type="GO" id="GO:0003677">
    <property type="term" value="F:DNA binding"/>
    <property type="evidence" value="ECO:0007669"/>
    <property type="project" value="InterPro"/>
</dbReference>
<evidence type="ECO:0000313" key="5">
    <source>
        <dbReference type="Proteomes" id="UP000319578"/>
    </source>
</evidence>
<dbReference type="STRING" id="54915.ADS79_27040"/>
<keyword evidence="5" id="KW-1185">Reference proteome</keyword>
<dbReference type="Proteomes" id="UP000036834">
    <property type="component" value="Unassembled WGS sequence"/>
</dbReference>
<proteinExistence type="predicted"/>
<dbReference type="OrthoDB" id="2990825at2"/>
<reference evidence="2 5" key="3">
    <citation type="submission" date="2019-06" db="EMBL/GenBank/DDBJ databases">
        <title>Whole genome shotgun sequence of Brevibacillus reuszeri NBRC 15719.</title>
        <authorList>
            <person name="Hosoyama A."/>
            <person name="Uohara A."/>
            <person name="Ohji S."/>
            <person name="Ichikawa N."/>
        </authorList>
    </citation>
    <scope>NUCLEOTIDE SEQUENCE [LARGE SCALE GENOMIC DNA]</scope>
    <source>
        <strain evidence="2 5">NBRC 15719</strain>
    </source>
</reference>
<dbReference type="RefSeq" id="WP_049741548.1">
    <property type="nucleotide sequence ID" value="NZ_BJON01000020.1"/>
</dbReference>
<dbReference type="InterPro" id="IPR001387">
    <property type="entry name" value="Cro/C1-type_HTH"/>
</dbReference>
<dbReference type="Proteomes" id="UP000319578">
    <property type="component" value="Unassembled WGS sequence"/>
</dbReference>
<sequence length="85" mass="9821">MPNPQVLEKYRKKRNLSVKQLTEKMGKTPGWYSKIKRGHFNLPSYHIPTMAEVLGVKPDVLAKEYFSEIKLEETSSFGLEKQKPA</sequence>
<dbReference type="AlphaFoldDB" id="A0A0K9YLF4"/>
<evidence type="ECO:0000313" key="2">
    <source>
        <dbReference type="EMBL" id="GED71224.1"/>
    </source>
</evidence>
<evidence type="ECO:0000259" key="1">
    <source>
        <dbReference type="PROSITE" id="PS50943"/>
    </source>
</evidence>
<dbReference type="PATRIC" id="fig|54915.3.peg.4589"/>
<reference evidence="3" key="2">
    <citation type="submission" date="2015-07" db="EMBL/GenBank/DDBJ databases">
        <title>MeaNS - Measles Nucleotide Surveillance Program.</title>
        <authorList>
            <person name="Tran T."/>
            <person name="Druce J."/>
        </authorList>
    </citation>
    <scope>NUCLEOTIDE SEQUENCE</scope>
    <source>
        <strain evidence="3">DSM 9887</strain>
    </source>
</reference>
<organism evidence="3 4">
    <name type="scientific">Brevibacillus reuszeri</name>
    <dbReference type="NCBI Taxonomy" id="54915"/>
    <lineage>
        <taxon>Bacteria</taxon>
        <taxon>Bacillati</taxon>
        <taxon>Bacillota</taxon>
        <taxon>Bacilli</taxon>
        <taxon>Bacillales</taxon>
        <taxon>Paenibacillaceae</taxon>
        <taxon>Brevibacillus</taxon>
    </lineage>
</organism>
<evidence type="ECO:0000313" key="4">
    <source>
        <dbReference type="Proteomes" id="UP000036834"/>
    </source>
</evidence>